<gene>
    <name evidence="1" type="ORF">COB20_09995</name>
</gene>
<accession>A0A2A4X2W9</accession>
<evidence type="ECO:0000313" key="2">
    <source>
        <dbReference type="Proteomes" id="UP000218767"/>
    </source>
</evidence>
<dbReference type="EMBL" id="NVUL01000054">
    <property type="protein sequence ID" value="PCI76651.1"/>
    <property type="molecule type" value="Genomic_DNA"/>
</dbReference>
<evidence type="ECO:0000313" key="1">
    <source>
        <dbReference type="EMBL" id="PCI76651.1"/>
    </source>
</evidence>
<dbReference type="InterPro" id="IPR007459">
    <property type="entry name" value="DNA_pol3_chi"/>
</dbReference>
<protein>
    <submittedName>
        <fullName evidence="1">DNA polymerase III subunit chi</fullName>
    </submittedName>
</protein>
<dbReference type="GO" id="GO:0006260">
    <property type="term" value="P:DNA replication"/>
    <property type="evidence" value="ECO:0007669"/>
    <property type="project" value="InterPro"/>
</dbReference>
<dbReference type="Proteomes" id="UP000218767">
    <property type="component" value="Unassembled WGS sequence"/>
</dbReference>
<dbReference type="GO" id="GO:0003887">
    <property type="term" value="F:DNA-directed DNA polymerase activity"/>
    <property type="evidence" value="ECO:0007669"/>
    <property type="project" value="InterPro"/>
</dbReference>
<name>A0A2A4X2W9_9GAMM</name>
<organism evidence="1 2">
    <name type="scientific">SAR86 cluster bacterium</name>
    <dbReference type="NCBI Taxonomy" id="2030880"/>
    <lineage>
        <taxon>Bacteria</taxon>
        <taxon>Pseudomonadati</taxon>
        <taxon>Pseudomonadota</taxon>
        <taxon>Gammaproteobacteria</taxon>
        <taxon>SAR86 cluster</taxon>
    </lineage>
</organism>
<sequence>MTQVNFYTLPSSEVQSRLLFVCRLTEKAYSLGHRIHIQTESAQQSKLLDDLLWQYASSSFIPHRTLEGSNESRDPVSLGTGLAGAKHADVLINLGKQASLAGDQFSRINEVISADPESLEQGRNRYRDYAGKDYQIETFKL</sequence>
<dbReference type="PANTHER" id="PTHR38767">
    <property type="entry name" value="DNA POLYMERASE III SUBUNIT CHI"/>
    <property type="match status" value="1"/>
</dbReference>
<dbReference type="Gene3D" id="3.40.50.10110">
    <property type="entry name" value="DNA polymerase III subunit chi"/>
    <property type="match status" value="1"/>
</dbReference>
<dbReference type="AlphaFoldDB" id="A0A2A4X2W9"/>
<reference evidence="2" key="1">
    <citation type="submission" date="2017-08" db="EMBL/GenBank/DDBJ databases">
        <title>A dynamic microbial community with high functional redundancy inhabits the cold, oxic subseafloor aquifer.</title>
        <authorList>
            <person name="Tully B.J."/>
            <person name="Wheat C.G."/>
            <person name="Glazer B.T."/>
            <person name="Huber J.A."/>
        </authorList>
    </citation>
    <scope>NUCLEOTIDE SEQUENCE [LARGE SCALE GENOMIC DNA]</scope>
</reference>
<dbReference type="PANTHER" id="PTHR38767:SF1">
    <property type="entry name" value="DNA POLYMERASE III SUBUNIT CHI"/>
    <property type="match status" value="1"/>
</dbReference>
<dbReference type="GO" id="GO:0003677">
    <property type="term" value="F:DNA binding"/>
    <property type="evidence" value="ECO:0007669"/>
    <property type="project" value="InterPro"/>
</dbReference>
<dbReference type="InterPro" id="IPR036768">
    <property type="entry name" value="PolIII_chi_sf"/>
</dbReference>
<proteinExistence type="predicted"/>
<comment type="caution">
    <text evidence="1">The sequence shown here is derived from an EMBL/GenBank/DDBJ whole genome shotgun (WGS) entry which is preliminary data.</text>
</comment>
<dbReference type="SUPFAM" id="SSF102400">
    <property type="entry name" value="DNA polymerase III chi subunit"/>
    <property type="match status" value="1"/>
</dbReference>
<dbReference type="GO" id="GO:0032298">
    <property type="term" value="P:positive regulation of DNA-templated DNA replication initiation"/>
    <property type="evidence" value="ECO:0007669"/>
    <property type="project" value="TreeGrafter"/>
</dbReference>
<dbReference type="Pfam" id="PF04364">
    <property type="entry name" value="DNA_pol3_chi"/>
    <property type="match status" value="1"/>
</dbReference>